<organism evidence="2 3">
    <name type="scientific">Pieris macdunnoughi</name>
    <dbReference type="NCBI Taxonomy" id="345717"/>
    <lineage>
        <taxon>Eukaryota</taxon>
        <taxon>Metazoa</taxon>
        <taxon>Ecdysozoa</taxon>
        <taxon>Arthropoda</taxon>
        <taxon>Hexapoda</taxon>
        <taxon>Insecta</taxon>
        <taxon>Pterygota</taxon>
        <taxon>Neoptera</taxon>
        <taxon>Endopterygota</taxon>
        <taxon>Lepidoptera</taxon>
        <taxon>Glossata</taxon>
        <taxon>Ditrysia</taxon>
        <taxon>Papilionoidea</taxon>
        <taxon>Pieridae</taxon>
        <taxon>Pierinae</taxon>
        <taxon>Pieris</taxon>
    </lineage>
</organism>
<dbReference type="OrthoDB" id="10065302at2759"/>
<keyword evidence="3" id="KW-1185">Reference proteome</keyword>
<dbReference type="AlphaFoldDB" id="A0A821TWE9"/>
<evidence type="ECO:0008006" key="4">
    <source>
        <dbReference type="Google" id="ProtNLM"/>
    </source>
</evidence>
<accession>A0A821TWE9</accession>
<evidence type="ECO:0000313" key="3">
    <source>
        <dbReference type="Proteomes" id="UP000663880"/>
    </source>
</evidence>
<feature type="signal peptide" evidence="1">
    <location>
        <begin position="1"/>
        <end position="18"/>
    </location>
</feature>
<dbReference type="SUPFAM" id="SSF53822">
    <property type="entry name" value="Periplasmic binding protein-like I"/>
    <property type="match status" value="1"/>
</dbReference>
<feature type="chain" id="PRO_5032633117" description="Receptor ligand binding region domain-containing protein" evidence="1">
    <location>
        <begin position="19"/>
        <end position="173"/>
    </location>
</feature>
<dbReference type="GO" id="GO:0017046">
    <property type="term" value="F:peptide hormone binding"/>
    <property type="evidence" value="ECO:0007669"/>
    <property type="project" value="TreeGrafter"/>
</dbReference>
<proteinExistence type="predicted"/>
<dbReference type="GO" id="GO:0038023">
    <property type="term" value="F:signaling receptor activity"/>
    <property type="evidence" value="ECO:0007669"/>
    <property type="project" value="TreeGrafter"/>
</dbReference>
<evidence type="ECO:0000313" key="2">
    <source>
        <dbReference type="EMBL" id="CAF4879892.1"/>
    </source>
</evidence>
<dbReference type="PANTHER" id="PTHR44755:SF11">
    <property type="entry name" value="ATRIAL NATRIURETIC PEPTIDE RECEPTOR 3 ISOFORM X1"/>
    <property type="match status" value="1"/>
</dbReference>
<keyword evidence="1" id="KW-0732">Signal</keyword>
<evidence type="ECO:0000256" key="1">
    <source>
        <dbReference type="SAM" id="SignalP"/>
    </source>
</evidence>
<dbReference type="Gene3D" id="3.40.50.2300">
    <property type="match status" value="1"/>
</dbReference>
<dbReference type="Proteomes" id="UP000663880">
    <property type="component" value="Unassembled WGS sequence"/>
</dbReference>
<name>A0A821TWE9_9NEOP</name>
<protein>
    <recommendedName>
        <fullName evidence="4">Receptor ligand binding region domain-containing protein</fullName>
    </recommendedName>
</protein>
<reference evidence="2" key="1">
    <citation type="submission" date="2021-02" db="EMBL/GenBank/DDBJ databases">
        <authorList>
            <person name="Steward A R."/>
        </authorList>
    </citation>
    <scope>NUCLEOTIDE SEQUENCE</scope>
</reference>
<dbReference type="EMBL" id="CAJOBZ010000027">
    <property type="protein sequence ID" value="CAF4879892.1"/>
    <property type="molecule type" value="Genomic_DNA"/>
</dbReference>
<gene>
    <name evidence="2" type="ORF">PMACD_LOCUS9511</name>
</gene>
<dbReference type="InterPro" id="IPR052612">
    <property type="entry name" value="ANP_Clearance_Receptor"/>
</dbReference>
<dbReference type="InterPro" id="IPR028082">
    <property type="entry name" value="Peripla_BP_I"/>
</dbReference>
<sequence>MNWRAVLVLLSIVGGVISQNCRGEELKPRACENVCDENGQCKIRAALLLPKNTTFYASLPVVEPVLDLAVQSQAIRNAFPPWLSFEWTTYDVTDCDAAYAVISAIDAYNDCAHVFFGPACDFALADDLIYPLFAFDPPYNLSQISDTGVVLICVIIRETGIAHILNKMESDTD</sequence>
<comment type="caution">
    <text evidence="2">The sequence shown here is derived from an EMBL/GenBank/DDBJ whole genome shotgun (WGS) entry which is preliminary data.</text>
</comment>
<dbReference type="PANTHER" id="PTHR44755">
    <property type="entry name" value="NATRIURETIC PEPTIDE RECEPTOR 3-RELATED"/>
    <property type="match status" value="1"/>
</dbReference>
<dbReference type="GO" id="GO:0007165">
    <property type="term" value="P:signal transduction"/>
    <property type="evidence" value="ECO:0007669"/>
    <property type="project" value="TreeGrafter"/>
</dbReference>